<dbReference type="RefSeq" id="WP_112333506.1">
    <property type="nucleotide sequence ID" value="NZ_QLYR01000011.1"/>
</dbReference>
<feature type="transmembrane region" description="Helical" evidence="1">
    <location>
        <begin position="159"/>
        <end position="180"/>
    </location>
</feature>
<proteinExistence type="predicted"/>
<evidence type="ECO:0000256" key="1">
    <source>
        <dbReference type="SAM" id="Phobius"/>
    </source>
</evidence>
<feature type="transmembrane region" description="Helical" evidence="1">
    <location>
        <begin position="131"/>
        <end position="153"/>
    </location>
</feature>
<reference evidence="2 3" key="1">
    <citation type="submission" date="2018-06" db="EMBL/GenBank/DDBJ databases">
        <title>Noncontiguous genome sequence of Ruminococcaceae bacterium ASD2818.</title>
        <authorList>
            <person name="Chaplin A.V."/>
            <person name="Sokolova S.R."/>
            <person name="Kochetkova T.O."/>
            <person name="Goltsov A.Y."/>
            <person name="Trofimov D.Y."/>
            <person name="Efimov B.A."/>
        </authorList>
    </citation>
    <scope>NUCLEOTIDE SEQUENCE [LARGE SCALE GENOMIC DNA]</scope>
    <source>
        <strain evidence="2 3">ASD2818</strain>
    </source>
</reference>
<evidence type="ECO:0000313" key="3">
    <source>
        <dbReference type="Proteomes" id="UP000249377"/>
    </source>
</evidence>
<evidence type="ECO:0000313" key="2">
    <source>
        <dbReference type="EMBL" id="RAQ22595.1"/>
    </source>
</evidence>
<sequence>MKNLTEIPDGYRTIWSLDLKSDQKKALWLNLTALIVIVGMAVAAAFAVPLNFLLDLSRFFHAGGVSGILAVLWEALGKLAAIVIGTVACPLLQALLNGLLGRWLSGVKPTYGFTGLVLYTSSNACFTKRGYIALLLLPAAILGALLLLVNLLVPLSWFWVVYLIQACNLSSAVASVYTACKLFRLPADILVQDAGARMTAYVKAE</sequence>
<keyword evidence="1" id="KW-0812">Transmembrane</keyword>
<keyword evidence="1" id="KW-1133">Transmembrane helix</keyword>
<protein>
    <submittedName>
        <fullName evidence="2">Uncharacterized protein</fullName>
    </submittedName>
</protein>
<gene>
    <name evidence="2" type="ORF">DPQ25_12480</name>
</gene>
<feature type="transmembrane region" description="Helical" evidence="1">
    <location>
        <begin position="79"/>
        <end position="100"/>
    </location>
</feature>
<keyword evidence="1" id="KW-0472">Membrane</keyword>
<name>A0A328U8U7_9FIRM</name>
<keyword evidence="3" id="KW-1185">Reference proteome</keyword>
<dbReference type="InterPro" id="IPR021683">
    <property type="entry name" value="DUF3267"/>
</dbReference>
<comment type="caution">
    <text evidence="2">The sequence shown here is derived from an EMBL/GenBank/DDBJ whole genome shotgun (WGS) entry which is preliminary data.</text>
</comment>
<feature type="transmembrane region" description="Helical" evidence="1">
    <location>
        <begin position="27"/>
        <end position="49"/>
    </location>
</feature>
<dbReference type="Proteomes" id="UP000249377">
    <property type="component" value="Unassembled WGS sequence"/>
</dbReference>
<dbReference type="AlphaFoldDB" id="A0A328U8U7"/>
<dbReference type="Pfam" id="PF11667">
    <property type="entry name" value="DUF3267"/>
    <property type="match status" value="1"/>
</dbReference>
<accession>A0A328U8U7</accession>
<dbReference type="EMBL" id="QLYR01000011">
    <property type="protein sequence ID" value="RAQ22595.1"/>
    <property type="molecule type" value="Genomic_DNA"/>
</dbReference>
<organism evidence="2 3">
    <name type="scientific">Hydrogeniiclostridium mannosilyticum</name>
    <dbReference type="NCBI Taxonomy" id="2764322"/>
    <lineage>
        <taxon>Bacteria</taxon>
        <taxon>Bacillati</taxon>
        <taxon>Bacillota</taxon>
        <taxon>Clostridia</taxon>
        <taxon>Eubacteriales</taxon>
        <taxon>Acutalibacteraceae</taxon>
        <taxon>Hydrogeniiclostridium</taxon>
    </lineage>
</organism>